<accession>A0ACC1LRS2</accession>
<reference evidence="1" key="1">
    <citation type="submission" date="2022-07" db="EMBL/GenBank/DDBJ databases">
        <title>Phylogenomic reconstructions and comparative analyses of Kickxellomycotina fungi.</title>
        <authorList>
            <person name="Reynolds N.K."/>
            <person name="Stajich J.E."/>
            <person name="Barry K."/>
            <person name="Grigoriev I.V."/>
            <person name="Crous P."/>
            <person name="Smith M.E."/>
        </authorList>
    </citation>
    <scope>NUCLEOTIDE SEQUENCE</scope>
    <source>
        <strain evidence="1">CBS 190363</strain>
    </source>
</reference>
<feature type="non-terminal residue" evidence="1">
    <location>
        <position position="64"/>
    </location>
</feature>
<dbReference type="Proteomes" id="UP001139981">
    <property type="component" value="Unassembled WGS sequence"/>
</dbReference>
<protein>
    <submittedName>
        <fullName evidence="1">Uncharacterized protein</fullName>
    </submittedName>
</protein>
<name>A0ACC1LRS2_9FUNG</name>
<comment type="caution">
    <text evidence="1">The sequence shown here is derived from an EMBL/GenBank/DDBJ whole genome shotgun (WGS) entry which is preliminary data.</text>
</comment>
<proteinExistence type="predicted"/>
<evidence type="ECO:0000313" key="2">
    <source>
        <dbReference type="Proteomes" id="UP001139981"/>
    </source>
</evidence>
<dbReference type="EMBL" id="JANBVB010003701">
    <property type="protein sequence ID" value="KAJ2877860.1"/>
    <property type="molecule type" value="Genomic_DNA"/>
</dbReference>
<evidence type="ECO:0000313" key="1">
    <source>
        <dbReference type="EMBL" id="KAJ2877860.1"/>
    </source>
</evidence>
<keyword evidence="2" id="KW-1185">Reference proteome</keyword>
<gene>
    <name evidence="1" type="ORF">IWW38_006467</name>
</gene>
<organism evidence="1 2">
    <name type="scientific">Coemansia aciculifera</name>
    <dbReference type="NCBI Taxonomy" id="417176"/>
    <lineage>
        <taxon>Eukaryota</taxon>
        <taxon>Fungi</taxon>
        <taxon>Fungi incertae sedis</taxon>
        <taxon>Zoopagomycota</taxon>
        <taxon>Kickxellomycotina</taxon>
        <taxon>Kickxellomycetes</taxon>
        <taxon>Kickxellales</taxon>
        <taxon>Kickxellaceae</taxon>
        <taxon>Coemansia</taxon>
    </lineage>
</organism>
<sequence length="64" mass="7309">MGDFTGTLGWLFIPQFAANVVLKTAHWALLRISPRLVPHQSTTTYVLHQRISYGFVILLYLAYT</sequence>